<dbReference type="GO" id="GO:0030410">
    <property type="term" value="F:nicotianamine synthase activity"/>
    <property type="evidence" value="ECO:0007669"/>
    <property type="project" value="UniProtKB-UniRule"/>
</dbReference>
<protein>
    <recommendedName>
        <fullName evidence="1">Nicotianamine synthase</fullName>
        <ecNumber evidence="1">2.5.1.43</ecNumber>
    </recommendedName>
</protein>
<evidence type="ECO:0000313" key="3">
    <source>
        <dbReference type="Proteomes" id="UP000275267"/>
    </source>
</evidence>
<dbReference type="EC" id="2.5.1.43" evidence="1"/>
<dbReference type="PANTHER" id="PTHR32266:SF23">
    <property type="entry name" value="NICOTIANAMINE SYNTHASE"/>
    <property type="match status" value="1"/>
</dbReference>
<dbReference type="InterPro" id="IPR004298">
    <property type="entry name" value="Nicotian_synth"/>
</dbReference>
<dbReference type="STRING" id="4540.A0A3L6QSA4"/>
<comment type="similarity">
    <text evidence="1">Belongs to the nicotianamine synthase (NAS)-like family.</text>
</comment>
<reference evidence="3" key="1">
    <citation type="journal article" date="2019" name="Nat. Commun.">
        <title>The genome of broomcorn millet.</title>
        <authorList>
            <person name="Zou C."/>
            <person name="Miki D."/>
            <person name="Li D."/>
            <person name="Tang Q."/>
            <person name="Xiao L."/>
            <person name="Rajput S."/>
            <person name="Deng P."/>
            <person name="Jia W."/>
            <person name="Huang R."/>
            <person name="Zhang M."/>
            <person name="Sun Y."/>
            <person name="Hu J."/>
            <person name="Fu X."/>
            <person name="Schnable P.S."/>
            <person name="Li F."/>
            <person name="Zhang H."/>
            <person name="Feng B."/>
            <person name="Zhu X."/>
            <person name="Liu R."/>
            <person name="Schnable J.C."/>
            <person name="Zhu J.-K."/>
            <person name="Zhang H."/>
        </authorList>
    </citation>
    <scope>NUCLEOTIDE SEQUENCE [LARGE SCALE GENOMIC DNA]</scope>
</reference>
<comment type="catalytic activity">
    <reaction evidence="1">
        <text>3 S-adenosyl-L-methionine = nicotianamine + 3 S-methyl-5'-thioadenosine + 3 H(+)</text>
        <dbReference type="Rhea" id="RHEA:16481"/>
        <dbReference type="ChEBI" id="CHEBI:15378"/>
        <dbReference type="ChEBI" id="CHEBI:17509"/>
        <dbReference type="ChEBI" id="CHEBI:58249"/>
        <dbReference type="ChEBI" id="CHEBI:59789"/>
        <dbReference type="EC" id="2.5.1.43"/>
    </reaction>
</comment>
<sequence length="87" mass="9751">MSFRIADAADLTEELVEYDVVFLAALVGMTAEDKVAHLRWHKARAVYHYHPDNEVINSVIVAREKVADGHTGATAARWRPAPPPRCR</sequence>
<evidence type="ECO:0000256" key="1">
    <source>
        <dbReference type="RuleBase" id="RU368095"/>
    </source>
</evidence>
<organism evidence="2 3">
    <name type="scientific">Panicum miliaceum</name>
    <name type="common">Proso millet</name>
    <name type="synonym">Broomcorn millet</name>
    <dbReference type="NCBI Taxonomy" id="4540"/>
    <lineage>
        <taxon>Eukaryota</taxon>
        <taxon>Viridiplantae</taxon>
        <taxon>Streptophyta</taxon>
        <taxon>Embryophyta</taxon>
        <taxon>Tracheophyta</taxon>
        <taxon>Spermatophyta</taxon>
        <taxon>Magnoliopsida</taxon>
        <taxon>Liliopsida</taxon>
        <taxon>Poales</taxon>
        <taxon>Poaceae</taxon>
        <taxon>PACMAD clade</taxon>
        <taxon>Panicoideae</taxon>
        <taxon>Panicodae</taxon>
        <taxon>Paniceae</taxon>
        <taxon>Panicinae</taxon>
        <taxon>Panicum</taxon>
        <taxon>Panicum sect. Panicum</taxon>
    </lineage>
</organism>
<proteinExistence type="inferred from homology"/>
<dbReference type="AlphaFoldDB" id="A0A3L6QSA4"/>
<keyword evidence="1" id="KW-0949">S-adenosyl-L-methionine</keyword>
<dbReference type="Proteomes" id="UP000275267">
    <property type="component" value="Unassembled WGS sequence"/>
</dbReference>
<dbReference type="PANTHER" id="PTHR32266">
    <property type="entry name" value="NICOTIANAMINE SYNTHASE 3"/>
    <property type="match status" value="1"/>
</dbReference>
<dbReference type="Pfam" id="PF03059">
    <property type="entry name" value="NAS"/>
    <property type="match status" value="1"/>
</dbReference>
<accession>A0A3L6QSA4</accession>
<comment type="caution">
    <text evidence="2">The sequence shown here is derived from an EMBL/GenBank/DDBJ whole genome shotgun (WGS) entry which is preliminary data.</text>
</comment>
<dbReference type="EMBL" id="PQIB02000011">
    <property type="protein sequence ID" value="RLM86214.1"/>
    <property type="molecule type" value="Genomic_DNA"/>
</dbReference>
<evidence type="ECO:0000313" key="2">
    <source>
        <dbReference type="EMBL" id="RLM86214.1"/>
    </source>
</evidence>
<dbReference type="OrthoDB" id="1092956at2759"/>
<comment type="function">
    <text evidence="1">Synthesizes nicotianamine, a polyamine which serves as a sensor for the physiological iron status within the plant, and/or might be involved in the transport of iron.</text>
</comment>
<dbReference type="GO" id="GO:0030418">
    <property type="term" value="P:nicotianamine biosynthetic process"/>
    <property type="evidence" value="ECO:0007669"/>
    <property type="project" value="UniProtKB-UniRule"/>
</dbReference>
<gene>
    <name evidence="2" type="ORF">C2845_PM04G17700</name>
</gene>
<keyword evidence="3" id="KW-1185">Reference proteome</keyword>
<name>A0A3L6QSA4_PANMI</name>
<keyword evidence="1" id="KW-0808">Transferase</keyword>